<dbReference type="AlphaFoldDB" id="A0A2U2PMD0"/>
<dbReference type="InterPro" id="IPR023296">
    <property type="entry name" value="Glyco_hydro_beta-prop_sf"/>
</dbReference>
<evidence type="ECO:0000313" key="10">
    <source>
        <dbReference type="Proteomes" id="UP000245647"/>
    </source>
</evidence>
<evidence type="ECO:0000256" key="2">
    <source>
        <dbReference type="ARBA" id="ARBA00022801"/>
    </source>
</evidence>
<dbReference type="Pfam" id="PF17851">
    <property type="entry name" value="GH43_C2"/>
    <property type="match status" value="1"/>
</dbReference>
<dbReference type="OrthoDB" id="9801455at2"/>
<dbReference type="RefSeq" id="WP_109413883.1">
    <property type="nucleotide sequence ID" value="NZ_QEAS01000001.1"/>
</dbReference>
<evidence type="ECO:0000256" key="1">
    <source>
        <dbReference type="ARBA" id="ARBA00009865"/>
    </source>
</evidence>
<proteinExistence type="inferred from homology"/>
<sequence length="530" mass="59270">MKRVKQFFRNGTLVLAFIFAGRESYAQAWFSDNGDGTYKNPVIYADYSDPDVIRVGDTYYMIASSFTCQPGIPVLSSKDLVNWTIINYVYQRLPLPKYETVQHGQGSWAPSIRYHAGRFFVFFCTPEEGLFMAVTTNPAKKWDLRLVHEARGWEDPCPFWDDNGEAYLLHGMLGGGPAILHKMSADGHALLDSGVLIYQDNKRQPVLEGFKFMDKRDGYYYFSAPAGGVATGWQSVFRSKNIYGPYEDRIVLSQGKTAVNGPHQGGIVETQTGEWWFIHFQDRGAFGRIAHLQPVKWKEGWPVIGRDDDGDGTGEPVAGGKKPVTGGKKYPIRVPKTSDEFNEKPLGLQWQWQAAPRSEWYSLEKNRGWLRLAAASGSEITNIPNVLLQKFPAPAFSATTRMAFSAVLQGERAGLVVMGNYYTWLCQEKREDGIYLVLYEGERSGGKEEMRMIAVVKDDSKVIWLRASIDRNAMVSYSYSSDGDTFTSFGTPLRAAQGTWIGAKIGLLCTSPGPAVTGGHADFDFFRISN</sequence>
<dbReference type="CDD" id="cd09001">
    <property type="entry name" value="GH43_FsAxh1-like"/>
    <property type="match status" value="1"/>
</dbReference>
<dbReference type="PANTHER" id="PTHR42812:SF12">
    <property type="entry name" value="BETA-XYLOSIDASE-RELATED"/>
    <property type="match status" value="1"/>
</dbReference>
<dbReference type="InterPro" id="IPR013320">
    <property type="entry name" value="ConA-like_dom_sf"/>
</dbReference>
<evidence type="ECO:0000256" key="4">
    <source>
        <dbReference type="PIRSR" id="PIRSR606710-1"/>
    </source>
</evidence>
<reference evidence="9 10" key="1">
    <citation type="submission" date="2018-04" db="EMBL/GenBank/DDBJ databases">
        <title>Pedobacter chongqingensis sp. nov., isolated from a rottenly hemp rope.</title>
        <authorList>
            <person name="Cai Y."/>
        </authorList>
    </citation>
    <scope>NUCLEOTIDE SEQUENCE [LARGE SCALE GENOMIC DNA]</scope>
    <source>
        <strain evidence="9 10">FJ4-8</strain>
    </source>
</reference>
<keyword evidence="10" id="KW-1185">Reference proteome</keyword>
<feature type="site" description="Important for catalytic activity, responsible for pKa modulation of the active site Glu and correct orientation of both the proton donor and substrate" evidence="5">
    <location>
        <position position="155"/>
    </location>
</feature>
<dbReference type="Proteomes" id="UP000245647">
    <property type="component" value="Unassembled WGS sequence"/>
</dbReference>
<name>A0A2U2PMD0_9SPHI</name>
<organism evidence="9 10">
    <name type="scientific">Pararcticibacter amylolyticus</name>
    <dbReference type="NCBI Taxonomy" id="2173175"/>
    <lineage>
        <taxon>Bacteria</taxon>
        <taxon>Pseudomonadati</taxon>
        <taxon>Bacteroidota</taxon>
        <taxon>Sphingobacteriia</taxon>
        <taxon>Sphingobacteriales</taxon>
        <taxon>Sphingobacteriaceae</taxon>
        <taxon>Pararcticibacter</taxon>
    </lineage>
</organism>
<evidence type="ECO:0000256" key="7">
    <source>
        <dbReference type="SAM" id="MobiDB-lite"/>
    </source>
</evidence>
<feature type="region of interest" description="Disordered" evidence="7">
    <location>
        <begin position="307"/>
        <end position="335"/>
    </location>
</feature>
<keyword evidence="3 6" id="KW-0326">Glycosidase</keyword>
<keyword evidence="2 6" id="KW-0378">Hydrolase</keyword>
<comment type="similarity">
    <text evidence="1 6">Belongs to the glycosyl hydrolase 43 family.</text>
</comment>
<gene>
    <name evidence="9" type="ORF">DDR33_00935</name>
</gene>
<dbReference type="InterPro" id="IPR006710">
    <property type="entry name" value="Glyco_hydro_43"/>
</dbReference>
<dbReference type="SUPFAM" id="SSF75005">
    <property type="entry name" value="Arabinanase/levansucrase/invertase"/>
    <property type="match status" value="1"/>
</dbReference>
<feature type="domain" description="Beta-xylosidase C-terminal Concanavalin A-like" evidence="8">
    <location>
        <begin position="338"/>
        <end position="528"/>
    </location>
</feature>
<feature type="active site" description="Proton donor" evidence="4">
    <location>
        <position position="208"/>
    </location>
</feature>
<dbReference type="EMBL" id="QEAS01000001">
    <property type="protein sequence ID" value="PWG82464.1"/>
    <property type="molecule type" value="Genomic_DNA"/>
</dbReference>
<accession>A0A2U2PMD0</accession>
<dbReference type="InterPro" id="IPR051795">
    <property type="entry name" value="Glycosyl_Hydrlase_43"/>
</dbReference>
<protein>
    <submittedName>
        <fullName evidence="9">Glycoside hydrolase</fullName>
    </submittedName>
</protein>
<dbReference type="InterPro" id="IPR041542">
    <property type="entry name" value="GH43_C2"/>
</dbReference>
<dbReference type="Gene3D" id="2.60.120.200">
    <property type="match status" value="1"/>
</dbReference>
<evidence type="ECO:0000313" key="9">
    <source>
        <dbReference type="EMBL" id="PWG82464.1"/>
    </source>
</evidence>
<evidence type="ECO:0000256" key="5">
    <source>
        <dbReference type="PIRSR" id="PIRSR606710-2"/>
    </source>
</evidence>
<feature type="active site" description="Proton acceptor" evidence="4">
    <location>
        <position position="49"/>
    </location>
</feature>
<dbReference type="Gene3D" id="2.115.10.20">
    <property type="entry name" value="Glycosyl hydrolase domain, family 43"/>
    <property type="match status" value="1"/>
</dbReference>
<evidence type="ECO:0000256" key="3">
    <source>
        <dbReference type="ARBA" id="ARBA00023295"/>
    </source>
</evidence>
<comment type="caution">
    <text evidence="9">The sequence shown here is derived from an EMBL/GenBank/DDBJ whole genome shotgun (WGS) entry which is preliminary data.</text>
</comment>
<dbReference type="Pfam" id="PF04616">
    <property type="entry name" value="Glyco_hydro_43"/>
    <property type="match status" value="1"/>
</dbReference>
<evidence type="ECO:0000256" key="6">
    <source>
        <dbReference type="RuleBase" id="RU361187"/>
    </source>
</evidence>
<dbReference type="SUPFAM" id="SSF49899">
    <property type="entry name" value="Concanavalin A-like lectins/glucanases"/>
    <property type="match status" value="1"/>
</dbReference>
<evidence type="ECO:0000259" key="8">
    <source>
        <dbReference type="Pfam" id="PF17851"/>
    </source>
</evidence>
<dbReference type="GO" id="GO:0005975">
    <property type="term" value="P:carbohydrate metabolic process"/>
    <property type="evidence" value="ECO:0007669"/>
    <property type="project" value="InterPro"/>
</dbReference>
<dbReference type="PANTHER" id="PTHR42812">
    <property type="entry name" value="BETA-XYLOSIDASE"/>
    <property type="match status" value="1"/>
</dbReference>
<dbReference type="GO" id="GO:0004553">
    <property type="term" value="F:hydrolase activity, hydrolyzing O-glycosyl compounds"/>
    <property type="evidence" value="ECO:0007669"/>
    <property type="project" value="InterPro"/>
</dbReference>